<dbReference type="AlphaFoldDB" id="A0A1N7LBA3"/>
<dbReference type="EMBL" id="FTOA01000003">
    <property type="protein sequence ID" value="SIS71098.1"/>
    <property type="molecule type" value="Genomic_DNA"/>
</dbReference>
<dbReference type="Gene3D" id="6.10.340.10">
    <property type="match status" value="1"/>
</dbReference>
<dbReference type="SMART" id="SM00283">
    <property type="entry name" value="MA"/>
    <property type="match status" value="1"/>
</dbReference>
<dbReference type="Gene3D" id="3.30.450.20">
    <property type="entry name" value="PAS domain"/>
    <property type="match status" value="2"/>
</dbReference>
<dbReference type="RefSeq" id="WP_076399852.1">
    <property type="nucleotide sequence ID" value="NZ_FTOA01000003.1"/>
</dbReference>
<evidence type="ECO:0000256" key="6">
    <source>
        <dbReference type="ARBA" id="ARBA00023136"/>
    </source>
</evidence>
<evidence type="ECO:0000313" key="15">
    <source>
        <dbReference type="Proteomes" id="UP000185678"/>
    </source>
</evidence>
<sequence length="653" mass="70945">MLSSLRISVRLWLPLTILLLALVGLSAFSARLIWTQMIESREDKVRSVVEAELTVLSNFHEKEVAGELTREQAQAQARKVLRESRYNGSEYFFAYDSKGLTMVHGLSPNLENTNRYDIQDKQGRYLIREIVALGQTDSGGFTRYMTPKVKDGPQMDKVSFVAPFKPWGWALGSGLYLDDVQDTFMRVMAGFGAVVVLLLIVSGTLAVVVARSITRPLGRLTASISQIAEGQTRQPTPDTDRKDELGAMARATEVLRTTVDEAFRLRQMVEFQPAKVMLCHPETLEITYANKAARDLLDQMLKSHGMSSADAIGAPVTKFHRNSKIITDLLKNPEKLPYKGKFTMAGVVIENYVTPISDRDGTYLGPMLNWDDVTKYVRLADDFEKKVRGVAGQVSESARHLLADAEEMQHIASDVSERSAGVASAAEEMGINVQTVASATEELSASQGEISRSIDSTAEGANKAAASMATATATVRQMEKAAGQIGEVVELITAIAEQTNLLALNATIEAARAGDAGKGFAVVANEVKNLANQTSRATDTIRDTVGDMQTATRQAVDAITDVSEIVDDMKRMAAMAADAAEQQSAATNEIAHNVQQASLATQDVTSNITTVASGADTTNSRTLAIRQAAEELSEASHLLETEVDNFLGYMRNH</sequence>
<feature type="domain" description="T-SNARE coiled-coil homology" evidence="12">
    <location>
        <begin position="549"/>
        <end position="611"/>
    </location>
</feature>
<protein>
    <submittedName>
        <fullName evidence="14">Methyl-accepting chemotaxis protein</fullName>
    </submittedName>
</protein>
<dbReference type="InterPro" id="IPR000727">
    <property type="entry name" value="T_SNARE_dom"/>
</dbReference>
<evidence type="ECO:0000256" key="10">
    <source>
        <dbReference type="SAM" id="Phobius"/>
    </source>
</evidence>
<dbReference type="Pfam" id="PF17200">
    <property type="entry name" value="sCache_2"/>
    <property type="match status" value="1"/>
</dbReference>
<dbReference type="InterPro" id="IPR004089">
    <property type="entry name" value="MCPsignal_dom"/>
</dbReference>
<accession>A0A1N7LBA3</accession>
<keyword evidence="3" id="KW-0997">Cell inner membrane</keyword>
<dbReference type="Pfam" id="PF00015">
    <property type="entry name" value="MCPsignal"/>
    <property type="match status" value="1"/>
</dbReference>
<dbReference type="InterPro" id="IPR003660">
    <property type="entry name" value="HAMP_dom"/>
</dbReference>
<evidence type="ECO:0000256" key="9">
    <source>
        <dbReference type="PROSITE-ProRule" id="PRU00284"/>
    </source>
</evidence>
<feature type="transmembrane region" description="Helical" evidence="10">
    <location>
        <begin position="12"/>
        <end position="34"/>
    </location>
</feature>
<dbReference type="PANTHER" id="PTHR32089">
    <property type="entry name" value="METHYL-ACCEPTING CHEMOTAXIS PROTEIN MCPB"/>
    <property type="match status" value="1"/>
</dbReference>
<evidence type="ECO:0000259" key="12">
    <source>
        <dbReference type="PROSITE" id="PS50192"/>
    </source>
</evidence>
<dbReference type="SMART" id="SM00304">
    <property type="entry name" value="HAMP"/>
    <property type="match status" value="1"/>
</dbReference>
<evidence type="ECO:0000259" key="11">
    <source>
        <dbReference type="PROSITE" id="PS50111"/>
    </source>
</evidence>
<evidence type="ECO:0000256" key="7">
    <source>
        <dbReference type="ARBA" id="ARBA00023224"/>
    </source>
</evidence>
<evidence type="ECO:0000256" key="3">
    <source>
        <dbReference type="ARBA" id="ARBA00022519"/>
    </source>
</evidence>
<feature type="domain" description="HAMP" evidence="13">
    <location>
        <begin position="211"/>
        <end position="264"/>
    </location>
</feature>
<dbReference type="Proteomes" id="UP000185678">
    <property type="component" value="Unassembled WGS sequence"/>
</dbReference>
<dbReference type="GO" id="GO:0007165">
    <property type="term" value="P:signal transduction"/>
    <property type="evidence" value="ECO:0007669"/>
    <property type="project" value="UniProtKB-KW"/>
</dbReference>
<dbReference type="OrthoDB" id="266313at2"/>
<keyword evidence="2" id="KW-1003">Cell membrane</keyword>
<evidence type="ECO:0000256" key="1">
    <source>
        <dbReference type="ARBA" id="ARBA00004429"/>
    </source>
</evidence>
<name>A0A1N7LBA3_9PROT</name>
<evidence type="ECO:0000313" key="14">
    <source>
        <dbReference type="EMBL" id="SIS71098.1"/>
    </source>
</evidence>
<evidence type="ECO:0000256" key="8">
    <source>
        <dbReference type="ARBA" id="ARBA00029447"/>
    </source>
</evidence>
<dbReference type="STRING" id="80876.SAMN05421779_103221"/>
<reference evidence="14 15" key="1">
    <citation type="submission" date="2017-01" db="EMBL/GenBank/DDBJ databases">
        <authorList>
            <person name="Mah S.A."/>
            <person name="Swanson W.J."/>
            <person name="Moy G.W."/>
            <person name="Vacquier V.D."/>
        </authorList>
    </citation>
    <scope>NUCLEOTIDE SEQUENCE [LARGE SCALE GENOMIC DNA]</scope>
    <source>
        <strain evidence="14 15">DSM 11589</strain>
    </source>
</reference>
<keyword evidence="7 9" id="KW-0807">Transducer</keyword>
<evidence type="ECO:0000256" key="4">
    <source>
        <dbReference type="ARBA" id="ARBA00022692"/>
    </source>
</evidence>
<dbReference type="CDD" id="cd06225">
    <property type="entry name" value="HAMP"/>
    <property type="match status" value="1"/>
</dbReference>
<dbReference type="Pfam" id="PF00672">
    <property type="entry name" value="HAMP"/>
    <property type="match status" value="1"/>
</dbReference>
<gene>
    <name evidence="14" type="ORF">SAMN05421779_103221</name>
</gene>
<keyword evidence="4 10" id="KW-0812">Transmembrane</keyword>
<evidence type="ECO:0000256" key="5">
    <source>
        <dbReference type="ARBA" id="ARBA00022989"/>
    </source>
</evidence>
<organism evidence="14 15">
    <name type="scientific">Insolitispirillum peregrinum</name>
    <dbReference type="NCBI Taxonomy" id="80876"/>
    <lineage>
        <taxon>Bacteria</taxon>
        <taxon>Pseudomonadati</taxon>
        <taxon>Pseudomonadota</taxon>
        <taxon>Alphaproteobacteria</taxon>
        <taxon>Rhodospirillales</taxon>
        <taxon>Novispirillaceae</taxon>
        <taxon>Insolitispirillum</taxon>
    </lineage>
</organism>
<comment type="subcellular location">
    <subcellularLocation>
        <location evidence="1">Cell inner membrane</location>
        <topology evidence="1">Multi-pass membrane protein</topology>
    </subcellularLocation>
</comment>
<dbReference type="PANTHER" id="PTHR32089:SF112">
    <property type="entry name" value="LYSOZYME-LIKE PROTEIN-RELATED"/>
    <property type="match status" value="1"/>
</dbReference>
<keyword evidence="15" id="KW-1185">Reference proteome</keyword>
<comment type="similarity">
    <text evidence="8">Belongs to the methyl-accepting chemotaxis (MCP) protein family.</text>
</comment>
<dbReference type="PROSITE" id="PS50885">
    <property type="entry name" value="HAMP"/>
    <property type="match status" value="1"/>
</dbReference>
<keyword evidence="6 10" id="KW-0472">Membrane</keyword>
<feature type="domain" description="Methyl-accepting transducer" evidence="11">
    <location>
        <begin position="390"/>
        <end position="619"/>
    </location>
</feature>
<proteinExistence type="inferred from homology"/>
<dbReference type="SMART" id="SM01049">
    <property type="entry name" value="Cache_2"/>
    <property type="match status" value="1"/>
</dbReference>
<dbReference type="PROSITE" id="PS50111">
    <property type="entry name" value="CHEMOTAXIS_TRANSDUC_2"/>
    <property type="match status" value="1"/>
</dbReference>
<dbReference type="SUPFAM" id="SSF58104">
    <property type="entry name" value="Methyl-accepting chemotaxis protein (MCP) signaling domain"/>
    <property type="match status" value="1"/>
</dbReference>
<evidence type="ECO:0000259" key="13">
    <source>
        <dbReference type="PROSITE" id="PS50885"/>
    </source>
</evidence>
<dbReference type="InterPro" id="IPR033480">
    <property type="entry name" value="sCache_2"/>
</dbReference>
<dbReference type="PROSITE" id="PS50192">
    <property type="entry name" value="T_SNARE"/>
    <property type="match status" value="1"/>
</dbReference>
<dbReference type="Gene3D" id="1.10.287.950">
    <property type="entry name" value="Methyl-accepting chemotaxis protein"/>
    <property type="match status" value="1"/>
</dbReference>
<feature type="transmembrane region" description="Helical" evidence="10">
    <location>
        <begin position="189"/>
        <end position="210"/>
    </location>
</feature>
<keyword evidence="5 10" id="KW-1133">Transmembrane helix</keyword>
<evidence type="ECO:0000256" key="2">
    <source>
        <dbReference type="ARBA" id="ARBA00022475"/>
    </source>
</evidence>
<dbReference type="GO" id="GO:0005886">
    <property type="term" value="C:plasma membrane"/>
    <property type="evidence" value="ECO:0007669"/>
    <property type="project" value="UniProtKB-SubCell"/>
</dbReference>